<comment type="caution">
    <text evidence="6">The sequence shown here is derived from an EMBL/GenBank/DDBJ whole genome shotgun (WGS) entry which is preliminary data.</text>
</comment>
<evidence type="ECO:0000313" key="6">
    <source>
        <dbReference type="EMBL" id="THD67678.1"/>
    </source>
</evidence>
<dbReference type="Proteomes" id="UP000305939">
    <property type="component" value="Unassembled WGS sequence"/>
</dbReference>
<evidence type="ECO:0000256" key="2">
    <source>
        <dbReference type="ARBA" id="ARBA00023316"/>
    </source>
</evidence>
<feature type="domain" description="RlpA-like protein double-psi beta-barrel" evidence="5">
    <location>
        <begin position="31"/>
        <end position="120"/>
    </location>
</feature>
<evidence type="ECO:0000256" key="3">
    <source>
        <dbReference type="HAMAP-Rule" id="MF_02071"/>
    </source>
</evidence>
<dbReference type="InterPro" id="IPR009009">
    <property type="entry name" value="RlpA-like_DPBB"/>
</dbReference>
<dbReference type="PANTHER" id="PTHR34183:SF1">
    <property type="entry name" value="ENDOLYTIC PEPTIDOGLYCAN TRANSGLYCOSYLASE RLPA"/>
    <property type="match status" value="1"/>
</dbReference>
<dbReference type="Gene3D" id="2.40.40.10">
    <property type="entry name" value="RlpA-like domain"/>
    <property type="match status" value="1"/>
</dbReference>
<proteinExistence type="inferred from homology"/>
<sequence length="127" mass="14028" precursor="true">MSSFIKTFLVIFLLIGSYASVQAQETDSLQTTGMASYYHDKFEGRPTASGQPYRKDSLTAAHPTLPFNTLVRVTNLSNDKSVVVKVNDRGPFVRSRIIDVSKAAAIALDFLEKGLTRVEIQVVTDDE</sequence>
<evidence type="ECO:0000256" key="4">
    <source>
        <dbReference type="RuleBase" id="RU003495"/>
    </source>
</evidence>
<dbReference type="PANTHER" id="PTHR34183">
    <property type="entry name" value="ENDOLYTIC PEPTIDOGLYCAN TRANSGLYCOSYLASE RLPA"/>
    <property type="match status" value="1"/>
</dbReference>
<comment type="similarity">
    <text evidence="3 4">Belongs to the RlpA family.</text>
</comment>
<dbReference type="CDD" id="cd22268">
    <property type="entry name" value="DPBB_RlpA-like"/>
    <property type="match status" value="1"/>
</dbReference>
<dbReference type="InterPro" id="IPR012997">
    <property type="entry name" value="RplA"/>
</dbReference>
<dbReference type="SUPFAM" id="SSF50685">
    <property type="entry name" value="Barwin-like endoglucanases"/>
    <property type="match status" value="1"/>
</dbReference>
<dbReference type="EC" id="4.2.2.-" evidence="3"/>
<organism evidence="6 7">
    <name type="scientific">Robertkochia marina</name>
    <dbReference type="NCBI Taxonomy" id="1227945"/>
    <lineage>
        <taxon>Bacteria</taxon>
        <taxon>Pseudomonadati</taxon>
        <taxon>Bacteroidota</taxon>
        <taxon>Flavobacteriia</taxon>
        <taxon>Flavobacteriales</taxon>
        <taxon>Flavobacteriaceae</taxon>
        <taxon>Robertkochia</taxon>
    </lineage>
</organism>
<evidence type="ECO:0000256" key="1">
    <source>
        <dbReference type="ARBA" id="ARBA00023239"/>
    </source>
</evidence>
<keyword evidence="7" id="KW-1185">Reference proteome</keyword>
<comment type="function">
    <text evidence="3">Lytic transglycosylase with a strong preference for naked glycan strands that lack stem peptides.</text>
</comment>
<dbReference type="GO" id="GO:0071555">
    <property type="term" value="P:cell wall organization"/>
    <property type="evidence" value="ECO:0007669"/>
    <property type="project" value="UniProtKB-KW"/>
</dbReference>
<name>A0A4S3M0I5_9FLAO</name>
<dbReference type="HAMAP" id="MF_02071">
    <property type="entry name" value="RlpA"/>
    <property type="match status" value="1"/>
</dbReference>
<reference evidence="6 7" key="1">
    <citation type="submission" date="2019-04" db="EMBL/GenBank/DDBJ databases">
        <title>Draft genome sequence of Robertkochia marina CC-AMO-30D.</title>
        <authorList>
            <person name="Hameed A."/>
            <person name="Lin S.-Y."/>
            <person name="Shahina M."/>
            <person name="Lai W.-A."/>
            <person name="Young C.-C."/>
        </authorList>
    </citation>
    <scope>NUCLEOTIDE SEQUENCE [LARGE SCALE GENOMIC DNA]</scope>
    <source>
        <strain evidence="6 7">CC-AMO-30D</strain>
    </source>
</reference>
<evidence type="ECO:0000259" key="5">
    <source>
        <dbReference type="Pfam" id="PF03330"/>
    </source>
</evidence>
<dbReference type="EMBL" id="SSMC01000002">
    <property type="protein sequence ID" value="THD67678.1"/>
    <property type="molecule type" value="Genomic_DNA"/>
</dbReference>
<dbReference type="NCBIfam" id="TIGR00413">
    <property type="entry name" value="rlpA"/>
    <property type="match status" value="1"/>
</dbReference>
<feature type="chain" id="PRO_5021051357" description="Probable endolytic peptidoglycan transglycosylase RlpA" evidence="3">
    <location>
        <begin position="24"/>
        <end position="127"/>
    </location>
</feature>
<keyword evidence="1 3" id="KW-0456">Lyase</keyword>
<dbReference type="InterPro" id="IPR036908">
    <property type="entry name" value="RlpA-like_sf"/>
</dbReference>
<accession>A0A4S3M0I5</accession>
<dbReference type="GO" id="GO:0000270">
    <property type="term" value="P:peptidoglycan metabolic process"/>
    <property type="evidence" value="ECO:0007669"/>
    <property type="project" value="UniProtKB-UniRule"/>
</dbReference>
<dbReference type="RefSeq" id="WP_136335883.1">
    <property type="nucleotide sequence ID" value="NZ_QXMP01000008.1"/>
</dbReference>
<keyword evidence="2 3" id="KW-0961">Cell wall biogenesis/degradation</keyword>
<evidence type="ECO:0000313" key="7">
    <source>
        <dbReference type="Proteomes" id="UP000305939"/>
    </source>
</evidence>
<dbReference type="OrthoDB" id="9779128at2"/>
<dbReference type="AlphaFoldDB" id="A0A4S3M0I5"/>
<keyword evidence="3" id="KW-0732">Signal</keyword>
<dbReference type="InterPro" id="IPR034718">
    <property type="entry name" value="RlpA"/>
</dbReference>
<protein>
    <recommendedName>
        <fullName evidence="3">Probable endolytic peptidoglycan transglycosylase RlpA</fullName>
        <ecNumber evidence="3">4.2.2.-</ecNumber>
    </recommendedName>
</protein>
<dbReference type="Pfam" id="PF03330">
    <property type="entry name" value="DPBB_1"/>
    <property type="match status" value="1"/>
</dbReference>
<dbReference type="GO" id="GO:0008932">
    <property type="term" value="F:lytic endotransglycosylase activity"/>
    <property type="evidence" value="ECO:0007669"/>
    <property type="project" value="UniProtKB-UniRule"/>
</dbReference>
<gene>
    <name evidence="3" type="primary">rlpA</name>
    <name evidence="6" type="ORF">E7Z59_08455</name>
</gene>
<feature type="signal peptide" evidence="3">
    <location>
        <begin position="1"/>
        <end position="23"/>
    </location>
</feature>